<dbReference type="PANTHER" id="PTHR45138:SF9">
    <property type="entry name" value="DIGUANYLATE CYCLASE DGCM-RELATED"/>
    <property type="match status" value="1"/>
</dbReference>
<dbReference type="InterPro" id="IPR001789">
    <property type="entry name" value="Sig_transdc_resp-reg_receiver"/>
</dbReference>
<feature type="modified residue" description="4-aspartylphosphate" evidence="3">
    <location>
        <position position="59"/>
    </location>
</feature>
<dbReference type="InterPro" id="IPR000160">
    <property type="entry name" value="GGDEF_dom"/>
</dbReference>
<feature type="domain" description="GGDEF" evidence="5">
    <location>
        <begin position="168"/>
        <end position="301"/>
    </location>
</feature>
<dbReference type="GO" id="GO:0000160">
    <property type="term" value="P:phosphorelay signal transduction system"/>
    <property type="evidence" value="ECO:0007669"/>
    <property type="project" value="InterPro"/>
</dbReference>
<dbReference type="InterPro" id="IPR011006">
    <property type="entry name" value="CheY-like_superfamily"/>
</dbReference>
<dbReference type="InterPro" id="IPR050469">
    <property type="entry name" value="Diguanylate_Cyclase"/>
</dbReference>
<organism evidence="6 7">
    <name type="scientific">Nibricoccus aquaticus</name>
    <dbReference type="NCBI Taxonomy" id="2576891"/>
    <lineage>
        <taxon>Bacteria</taxon>
        <taxon>Pseudomonadati</taxon>
        <taxon>Verrucomicrobiota</taxon>
        <taxon>Opitutia</taxon>
        <taxon>Opitutales</taxon>
        <taxon>Opitutaceae</taxon>
        <taxon>Nibricoccus</taxon>
    </lineage>
</organism>
<dbReference type="Gene3D" id="3.40.50.2300">
    <property type="match status" value="1"/>
</dbReference>
<evidence type="ECO:0000313" key="6">
    <source>
        <dbReference type="EMBL" id="ATC65502.1"/>
    </source>
</evidence>
<dbReference type="EC" id="2.7.7.65" evidence="1"/>
<dbReference type="GO" id="GO:0043709">
    <property type="term" value="P:cell adhesion involved in single-species biofilm formation"/>
    <property type="evidence" value="ECO:0007669"/>
    <property type="project" value="TreeGrafter"/>
</dbReference>
<evidence type="ECO:0000256" key="1">
    <source>
        <dbReference type="ARBA" id="ARBA00012528"/>
    </source>
</evidence>
<dbReference type="RefSeq" id="WP_096057131.1">
    <property type="nucleotide sequence ID" value="NZ_CP023344.1"/>
</dbReference>
<protein>
    <recommendedName>
        <fullName evidence="1">diguanylate cyclase</fullName>
        <ecNumber evidence="1">2.7.7.65</ecNumber>
    </recommendedName>
</protein>
<sequence length="310" mass="34957">MLYQTIKVLLVEDMLMIAKITEQMLKKSPSNRYAATHRARLAEAVTTLKTEEFDVILLDLNLPDSRELDTLARIIEVAPDVPIIVLTANNSDEVGLQAVKIGAQDFLLKGDFNYLTLDRAIVYAIERHRLQRTIRQLAVIDELTGLYNRRGFNTLNPDVIQKVKKSDLRGYLVYFDLDRFKQINDVHGHAKGDEALKEFSLTLQSVFRKDSLLSRFGGDEFVAMGVEMNPGQAEQTLSSLDVVLSVRNAQAGVIYNLESSHGVTYFDKAGPHDIEELSAAADAALYQNKERRRRLRAPAQAGLQPQEDRR</sequence>
<evidence type="ECO:0000259" key="5">
    <source>
        <dbReference type="PROSITE" id="PS50887"/>
    </source>
</evidence>
<dbReference type="NCBIfam" id="TIGR00254">
    <property type="entry name" value="GGDEF"/>
    <property type="match status" value="1"/>
</dbReference>
<dbReference type="GO" id="GO:0005886">
    <property type="term" value="C:plasma membrane"/>
    <property type="evidence" value="ECO:0007669"/>
    <property type="project" value="TreeGrafter"/>
</dbReference>
<proteinExistence type="predicted"/>
<gene>
    <name evidence="6" type="ORF">CMV30_16975</name>
</gene>
<name>A0A290QMT0_9BACT</name>
<dbReference type="AlphaFoldDB" id="A0A290QMT0"/>
<evidence type="ECO:0000313" key="7">
    <source>
        <dbReference type="Proteomes" id="UP000217265"/>
    </source>
</evidence>
<keyword evidence="7" id="KW-1185">Reference proteome</keyword>
<dbReference type="KEGG" id="vbh:CMV30_16975"/>
<evidence type="ECO:0000259" key="4">
    <source>
        <dbReference type="PROSITE" id="PS50110"/>
    </source>
</evidence>
<dbReference type="Gene3D" id="3.30.70.270">
    <property type="match status" value="1"/>
</dbReference>
<dbReference type="GO" id="GO:1902201">
    <property type="term" value="P:negative regulation of bacterial-type flagellum-dependent cell motility"/>
    <property type="evidence" value="ECO:0007669"/>
    <property type="project" value="TreeGrafter"/>
</dbReference>
<dbReference type="PANTHER" id="PTHR45138">
    <property type="entry name" value="REGULATORY COMPONENTS OF SENSORY TRANSDUCTION SYSTEM"/>
    <property type="match status" value="1"/>
</dbReference>
<dbReference type="SMART" id="SM00448">
    <property type="entry name" value="REC"/>
    <property type="match status" value="1"/>
</dbReference>
<dbReference type="InterPro" id="IPR043128">
    <property type="entry name" value="Rev_trsase/Diguanyl_cyclase"/>
</dbReference>
<feature type="domain" description="Response regulatory" evidence="4">
    <location>
        <begin position="7"/>
        <end position="124"/>
    </location>
</feature>
<evidence type="ECO:0000256" key="3">
    <source>
        <dbReference type="PROSITE-ProRule" id="PRU00169"/>
    </source>
</evidence>
<dbReference type="GO" id="GO:0052621">
    <property type="term" value="F:diguanylate cyclase activity"/>
    <property type="evidence" value="ECO:0007669"/>
    <property type="project" value="UniProtKB-EC"/>
</dbReference>
<dbReference type="SUPFAM" id="SSF52172">
    <property type="entry name" value="CheY-like"/>
    <property type="match status" value="1"/>
</dbReference>
<reference evidence="6 7" key="1">
    <citation type="submission" date="2017-09" db="EMBL/GenBank/DDBJ databases">
        <title>Complete genome sequence of Verrucomicrobial strain HZ-65, isolated from freshwater.</title>
        <authorList>
            <person name="Choi A."/>
        </authorList>
    </citation>
    <scope>NUCLEOTIDE SEQUENCE [LARGE SCALE GENOMIC DNA]</scope>
    <source>
        <strain evidence="6 7">HZ-65</strain>
    </source>
</reference>
<dbReference type="Pfam" id="PF00072">
    <property type="entry name" value="Response_reg"/>
    <property type="match status" value="1"/>
</dbReference>
<accession>A0A290QMT0</accession>
<dbReference type="InterPro" id="IPR029787">
    <property type="entry name" value="Nucleotide_cyclase"/>
</dbReference>
<dbReference type="Pfam" id="PF00990">
    <property type="entry name" value="GGDEF"/>
    <property type="match status" value="1"/>
</dbReference>
<dbReference type="PROSITE" id="PS50887">
    <property type="entry name" value="GGDEF"/>
    <property type="match status" value="1"/>
</dbReference>
<keyword evidence="3" id="KW-0597">Phosphoprotein</keyword>
<dbReference type="CDD" id="cd01949">
    <property type="entry name" value="GGDEF"/>
    <property type="match status" value="1"/>
</dbReference>
<evidence type="ECO:0000256" key="2">
    <source>
        <dbReference type="ARBA" id="ARBA00034247"/>
    </source>
</evidence>
<dbReference type="SUPFAM" id="SSF55073">
    <property type="entry name" value="Nucleotide cyclase"/>
    <property type="match status" value="1"/>
</dbReference>
<dbReference type="OrthoDB" id="185601at2"/>
<dbReference type="Proteomes" id="UP000217265">
    <property type="component" value="Chromosome"/>
</dbReference>
<comment type="catalytic activity">
    <reaction evidence="2">
        <text>2 GTP = 3',3'-c-di-GMP + 2 diphosphate</text>
        <dbReference type="Rhea" id="RHEA:24898"/>
        <dbReference type="ChEBI" id="CHEBI:33019"/>
        <dbReference type="ChEBI" id="CHEBI:37565"/>
        <dbReference type="ChEBI" id="CHEBI:58805"/>
        <dbReference type="EC" id="2.7.7.65"/>
    </reaction>
</comment>
<dbReference type="SMART" id="SM00267">
    <property type="entry name" value="GGDEF"/>
    <property type="match status" value="1"/>
</dbReference>
<dbReference type="PROSITE" id="PS50110">
    <property type="entry name" value="RESPONSE_REGULATORY"/>
    <property type="match status" value="1"/>
</dbReference>
<dbReference type="EMBL" id="CP023344">
    <property type="protein sequence ID" value="ATC65502.1"/>
    <property type="molecule type" value="Genomic_DNA"/>
</dbReference>